<dbReference type="Gene3D" id="1.20.58.2140">
    <property type="match status" value="1"/>
</dbReference>
<dbReference type="PANTHER" id="PTHR10741">
    <property type="entry name" value="TRANSLIN AND TRANSLIN ASSOCIATED PROTEIN X"/>
    <property type="match status" value="1"/>
</dbReference>
<dbReference type="EMBL" id="DRTU01000270">
    <property type="protein sequence ID" value="HHI01129.1"/>
    <property type="molecule type" value="Genomic_DNA"/>
</dbReference>
<gene>
    <name evidence="3" type="ORF">ENL40_06670</name>
</gene>
<dbReference type="NCBIfam" id="NF011161">
    <property type="entry name" value="PRK14562.1-6"/>
    <property type="match status" value="1"/>
</dbReference>
<sequence length="206" mass="24400">MNISEIIGEIREVLDKKDELREEALKLTREIVRLSGDSIKALHRGEFKTAKERLKKAEELVKRLKEELKGHEDLYFTGYVQNAHQEYVEALLFYRYLLGEEFPSLREIGIPEADYALGIGDFIGELRRYFLTLLLKGEIERAQEVYAFMEKVYDELVTLEYPKGLVNVRQKQDQARYILERTLEDLTRAKINKDLEKKLEEWRNEL</sequence>
<feature type="binding site" evidence="1">
    <location>
        <position position="125"/>
    </location>
    <ligand>
        <name>Mg(2+)</name>
        <dbReference type="ChEBI" id="CHEBI:18420"/>
    </ligand>
</feature>
<comment type="caution">
    <text evidence="3">The sequence shown here is derived from an EMBL/GenBank/DDBJ whole genome shotgun (WGS) entry which is preliminary data.</text>
</comment>
<dbReference type="GO" id="GO:0046872">
    <property type="term" value="F:metal ion binding"/>
    <property type="evidence" value="ECO:0007669"/>
    <property type="project" value="UniProtKB-KW"/>
</dbReference>
<name>A0A7C5P2N8_THELI</name>
<evidence type="ECO:0000256" key="2">
    <source>
        <dbReference type="SAM" id="Coils"/>
    </source>
</evidence>
<keyword evidence="1" id="KW-0460">Magnesium</keyword>
<protein>
    <submittedName>
        <fullName evidence="3">Haloacid dehalogenase</fullName>
    </submittedName>
</protein>
<dbReference type="InterPro" id="IPR036081">
    <property type="entry name" value="Translin_sf"/>
</dbReference>
<organism evidence="3">
    <name type="scientific">Thermococcus litoralis</name>
    <dbReference type="NCBI Taxonomy" id="2265"/>
    <lineage>
        <taxon>Archaea</taxon>
        <taxon>Methanobacteriati</taxon>
        <taxon>Methanobacteriota</taxon>
        <taxon>Thermococci</taxon>
        <taxon>Thermococcales</taxon>
        <taxon>Thermococcaceae</taxon>
        <taxon>Thermococcus</taxon>
    </lineage>
</organism>
<keyword evidence="1" id="KW-0479">Metal-binding</keyword>
<dbReference type="CDD" id="cd14820">
    <property type="entry name" value="TRAX"/>
    <property type="match status" value="1"/>
</dbReference>
<feature type="coiled-coil region" evidence="2">
    <location>
        <begin position="3"/>
        <end position="74"/>
    </location>
</feature>
<reference evidence="3" key="1">
    <citation type="journal article" date="2020" name="mSystems">
        <title>Genome- and Community-Level Interaction Insights into Carbon Utilization and Element Cycling Functions of Hydrothermarchaeota in Hydrothermal Sediment.</title>
        <authorList>
            <person name="Zhou Z."/>
            <person name="Liu Y."/>
            <person name="Xu W."/>
            <person name="Pan J."/>
            <person name="Luo Z.H."/>
            <person name="Li M."/>
        </authorList>
    </citation>
    <scope>NUCLEOTIDE SEQUENCE [LARGE SCALE GENOMIC DNA]</scope>
    <source>
        <strain evidence="3">HyVt-93</strain>
    </source>
</reference>
<dbReference type="GO" id="GO:0043565">
    <property type="term" value="F:sequence-specific DNA binding"/>
    <property type="evidence" value="ECO:0007669"/>
    <property type="project" value="InterPro"/>
</dbReference>
<feature type="binding site" evidence="1">
    <location>
        <position position="89"/>
    </location>
    <ligand>
        <name>Mg(2+)</name>
        <dbReference type="ChEBI" id="CHEBI:18420"/>
    </ligand>
</feature>
<dbReference type="SUPFAM" id="SSF74784">
    <property type="entry name" value="Translin"/>
    <property type="match status" value="1"/>
</dbReference>
<evidence type="ECO:0000256" key="1">
    <source>
        <dbReference type="PIRSR" id="PIRSR602848-1"/>
    </source>
</evidence>
<keyword evidence="2" id="KW-0175">Coiled coil</keyword>
<dbReference type="InterPro" id="IPR002848">
    <property type="entry name" value="Translin_fam"/>
</dbReference>
<proteinExistence type="predicted"/>
<evidence type="ECO:0000313" key="3">
    <source>
        <dbReference type="EMBL" id="HHI01129.1"/>
    </source>
</evidence>
<dbReference type="Proteomes" id="UP000886217">
    <property type="component" value="Unassembled WGS sequence"/>
</dbReference>
<accession>A0A7C5P2N8</accession>
<dbReference type="AlphaFoldDB" id="A0A7C5P2N8"/>
<dbReference type="Pfam" id="PF01997">
    <property type="entry name" value="Translin"/>
    <property type="match status" value="1"/>
</dbReference>